<evidence type="ECO:0000259" key="2">
    <source>
        <dbReference type="Pfam" id="PF02698"/>
    </source>
</evidence>
<reference evidence="3 4" key="1">
    <citation type="submission" date="2018-01" db="EMBL/GenBank/DDBJ databases">
        <title>Genome sequence of Iodobacter sp. strain PCH194 isolated from Indian Trans-Himalaya.</title>
        <authorList>
            <person name="Kumar V."/>
            <person name="Thakur V."/>
            <person name="Kumar S."/>
            <person name="Singh D."/>
        </authorList>
    </citation>
    <scope>NUCLEOTIDE SEQUENCE [LARGE SCALE GENOMIC DNA]</scope>
    <source>
        <strain evidence="3 4">PCH194</strain>
    </source>
</reference>
<dbReference type="InterPro" id="IPR003848">
    <property type="entry name" value="DUF218"/>
</dbReference>
<evidence type="ECO:0000313" key="4">
    <source>
        <dbReference type="Proteomes" id="UP000515917"/>
    </source>
</evidence>
<keyword evidence="1" id="KW-1133">Transmembrane helix</keyword>
<feature type="transmembrane region" description="Helical" evidence="1">
    <location>
        <begin position="12"/>
        <end position="32"/>
    </location>
</feature>
<keyword evidence="1" id="KW-0472">Membrane</keyword>
<protein>
    <recommendedName>
        <fullName evidence="2">DUF218 domain-containing protein</fullName>
    </recommendedName>
</protein>
<dbReference type="KEGG" id="ifl:C1H71_16515"/>
<dbReference type="PANTHER" id="PTHR30336">
    <property type="entry name" value="INNER MEMBRANE PROTEIN, PROBABLE PERMEASE"/>
    <property type="match status" value="1"/>
</dbReference>
<dbReference type="Gene3D" id="3.40.50.620">
    <property type="entry name" value="HUPs"/>
    <property type="match status" value="1"/>
</dbReference>
<dbReference type="Pfam" id="PF02698">
    <property type="entry name" value="DUF218"/>
    <property type="match status" value="1"/>
</dbReference>
<dbReference type="CDD" id="cd06259">
    <property type="entry name" value="YdcF-like"/>
    <property type="match status" value="1"/>
</dbReference>
<keyword evidence="4" id="KW-1185">Reference proteome</keyword>
<sequence length="249" mass="27012">MHFAVLAKNTIAAWLLPPGLFLLLIAVGLALLSRKPRLGKGIITSSLITLTLLSMPIVANALLRLIEPPALTSIPKDVVALVCLGGGKRFAAYDQIEGETINNATLTRLRYTAQLAKQSQLPILVSGGKPLGGISEAELMAKILINEFNTPVRWIENNSVDTQENAEFSAQLLPKGAKILLVTQAVHTPRAKIAFERAGFKVAIAPTDYANQEPFSILSLMPKSSALINSSFALHELLGMLWYKFRFNA</sequence>
<feature type="transmembrane region" description="Helical" evidence="1">
    <location>
        <begin position="44"/>
        <end position="66"/>
    </location>
</feature>
<dbReference type="PANTHER" id="PTHR30336:SF4">
    <property type="entry name" value="ENVELOPE BIOGENESIS FACTOR ELYC"/>
    <property type="match status" value="1"/>
</dbReference>
<feature type="domain" description="DUF218" evidence="2">
    <location>
        <begin position="80"/>
        <end position="239"/>
    </location>
</feature>
<evidence type="ECO:0000256" key="1">
    <source>
        <dbReference type="SAM" id="Phobius"/>
    </source>
</evidence>
<dbReference type="GO" id="GO:0005886">
    <property type="term" value="C:plasma membrane"/>
    <property type="evidence" value="ECO:0007669"/>
    <property type="project" value="TreeGrafter"/>
</dbReference>
<dbReference type="GO" id="GO:0043164">
    <property type="term" value="P:Gram-negative-bacterium-type cell wall biogenesis"/>
    <property type="evidence" value="ECO:0007669"/>
    <property type="project" value="TreeGrafter"/>
</dbReference>
<dbReference type="AlphaFoldDB" id="A0A7G3GCF0"/>
<dbReference type="RefSeq" id="WP_130107491.1">
    <property type="nucleotide sequence ID" value="NZ_CP025781.1"/>
</dbReference>
<dbReference type="InterPro" id="IPR014729">
    <property type="entry name" value="Rossmann-like_a/b/a_fold"/>
</dbReference>
<dbReference type="EMBL" id="CP025781">
    <property type="protein sequence ID" value="QBC44981.1"/>
    <property type="molecule type" value="Genomic_DNA"/>
</dbReference>
<organism evidence="3 4">
    <name type="scientific">Iodobacter fluviatilis</name>
    <dbReference type="NCBI Taxonomy" id="537"/>
    <lineage>
        <taxon>Bacteria</taxon>
        <taxon>Pseudomonadati</taxon>
        <taxon>Pseudomonadota</taxon>
        <taxon>Betaproteobacteria</taxon>
        <taxon>Neisseriales</taxon>
        <taxon>Chitinibacteraceae</taxon>
        <taxon>Iodobacter</taxon>
    </lineage>
</organism>
<evidence type="ECO:0000313" key="3">
    <source>
        <dbReference type="EMBL" id="QBC44981.1"/>
    </source>
</evidence>
<dbReference type="GO" id="GO:0000270">
    <property type="term" value="P:peptidoglycan metabolic process"/>
    <property type="evidence" value="ECO:0007669"/>
    <property type="project" value="TreeGrafter"/>
</dbReference>
<name>A0A7G3GCF0_9NEIS</name>
<gene>
    <name evidence="3" type="ORF">C1H71_16515</name>
</gene>
<proteinExistence type="predicted"/>
<dbReference type="Proteomes" id="UP000515917">
    <property type="component" value="Chromosome"/>
</dbReference>
<accession>A0A7G3GCF0</accession>
<dbReference type="InterPro" id="IPR051599">
    <property type="entry name" value="Cell_Envelope_Assoc"/>
</dbReference>
<keyword evidence="1" id="KW-0812">Transmembrane</keyword>